<dbReference type="GO" id="GO:0016787">
    <property type="term" value="F:hydrolase activity"/>
    <property type="evidence" value="ECO:0007669"/>
    <property type="project" value="UniProtKB-UniRule"/>
</dbReference>
<sequence>MKKGLVLEGGAMRGIFTAGVIDVLMENHITFDGAIGVSAGACFGVNLKSKQIGRTFRYNMKYAKDPRYASVQSWIKTGDFFNAEFCYHTLPEKLDPMDATTYSQNPMKFYLVATDIESGEPYYYDAKDINNESLDFVRASASMPVFASPVHINGHIYLDGGISDSIPIKKFQQMGYEKNVIILTQPENYVKKPQPMMKAIRAKYRKYPNMVRALELRHETYNDTIAYIKEEVAKNNVFVIQPEAELNIGRIEHDRKRIRAVYEEGRKTAMKRLAELNMFLRQGE</sequence>
<accession>A0A412PI93</accession>
<evidence type="ECO:0000256" key="3">
    <source>
        <dbReference type="ARBA" id="ARBA00023098"/>
    </source>
</evidence>
<reference evidence="6 7" key="1">
    <citation type="submission" date="2018-08" db="EMBL/GenBank/DDBJ databases">
        <title>A genome reference for cultivated species of the human gut microbiota.</title>
        <authorList>
            <person name="Zou Y."/>
            <person name="Xue W."/>
            <person name="Luo G."/>
        </authorList>
    </citation>
    <scope>NUCLEOTIDE SEQUENCE [LARGE SCALE GENOMIC DNA]</scope>
    <source>
        <strain evidence="6 7">AF18-46</strain>
    </source>
</reference>
<dbReference type="InterPro" id="IPR016035">
    <property type="entry name" value="Acyl_Trfase/lysoPLipase"/>
</dbReference>
<feature type="domain" description="PNPLA" evidence="5">
    <location>
        <begin position="5"/>
        <end position="172"/>
    </location>
</feature>
<dbReference type="Pfam" id="PF01734">
    <property type="entry name" value="Patatin"/>
    <property type="match status" value="1"/>
</dbReference>
<evidence type="ECO:0000313" key="7">
    <source>
        <dbReference type="Proteomes" id="UP000284731"/>
    </source>
</evidence>
<keyword evidence="2 4" id="KW-0442">Lipid degradation</keyword>
<evidence type="ECO:0000256" key="4">
    <source>
        <dbReference type="PROSITE-ProRule" id="PRU01161"/>
    </source>
</evidence>
<dbReference type="InterPro" id="IPR002641">
    <property type="entry name" value="PNPLA_dom"/>
</dbReference>
<evidence type="ECO:0000259" key="5">
    <source>
        <dbReference type="PROSITE" id="PS51635"/>
    </source>
</evidence>
<dbReference type="AlphaFoldDB" id="A0A412PI93"/>
<dbReference type="GO" id="GO:0016042">
    <property type="term" value="P:lipid catabolic process"/>
    <property type="evidence" value="ECO:0007669"/>
    <property type="project" value="UniProtKB-UniRule"/>
</dbReference>
<dbReference type="SUPFAM" id="SSF52151">
    <property type="entry name" value="FabD/lysophospholipase-like"/>
    <property type="match status" value="1"/>
</dbReference>
<feature type="active site" description="Proton acceptor" evidence="4">
    <location>
        <position position="159"/>
    </location>
</feature>
<comment type="caution">
    <text evidence="4">Lacks conserved residue(s) required for the propagation of feature annotation.</text>
</comment>
<dbReference type="Gene3D" id="3.40.1090.10">
    <property type="entry name" value="Cytosolic phospholipase A2 catalytic domain"/>
    <property type="match status" value="2"/>
</dbReference>
<dbReference type="Proteomes" id="UP000284731">
    <property type="component" value="Unassembled WGS sequence"/>
</dbReference>
<organism evidence="6 7">
    <name type="scientific">Solobacterium moorei</name>
    <dbReference type="NCBI Taxonomy" id="102148"/>
    <lineage>
        <taxon>Bacteria</taxon>
        <taxon>Bacillati</taxon>
        <taxon>Bacillota</taxon>
        <taxon>Erysipelotrichia</taxon>
        <taxon>Erysipelotrichales</taxon>
        <taxon>Erysipelotrichaceae</taxon>
        <taxon>Solobacterium</taxon>
    </lineage>
</organism>
<evidence type="ECO:0000256" key="2">
    <source>
        <dbReference type="ARBA" id="ARBA00022963"/>
    </source>
</evidence>
<keyword evidence="3 4" id="KW-0443">Lipid metabolism</keyword>
<gene>
    <name evidence="6" type="ORF">DWX20_02115</name>
</gene>
<feature type="active site" description="Nucleophile" evidence="4">
    <location>
        <position position="38"/>
    </location>
</feature>
<dbReference type="EMBL" id="QRWX01000001">
    <property type="protein sequence ID" value="RGT57870.1"/>
    <property type="molecule type" value="Genomic_DNA"/>
</dbReference>
<dbReference type="PANTHER" id="PTHR14226">
    <property type="entry name" value="NEUROPATHY TARGET ESTERASE/SWISS CHEESE D.MELANOGASTER"/>
    <property type="match status" value="1"/>
</dbReference>
<feature type="short sequence motif" description="GXSXG" evidence="4">
    <location>
        <begin position="36"/>
        <end position="40"/>
    </location>
</feature>
<dbReference type="Pfam" id="PF19890">
    <property type="entry name" value="DUF6363"/>
    <property type="match status" value="1"/>
</dbReference>
<dbReference type="InterPro" id="IPR037483">
    <property type="entry name" value="YjjU-like"/>
</dbReference>
<evidence type="ECO:0000256" key="1">
    <source>
        <dbReference type="ARBA" id="ARBA00022801"/>
    </source>
</evidence>
<comment type="caution">
    <text evidence="6">The sequence shown here is derived from an EMBL/GenBank/DDBJ whole genome shotgun (WGS) entry which is preliminary data.</text>
</comment>
<dbReference type="PANTHER" id="PTHR14226:SF25">
    <property type="entry name" value="PHOSPHOESTERASE"/>
    <property type="match status" value="1"/>
</dbReference>
<protein>
    <submittedName>
        <fullName evidence="6">Patatin family protein</fullName>
    </submittedName>
</protein>
<dbReference type="InterPro" id="IPR045943">
    <property type="entry name" value="DUF6363"/>
</dbReference>
<dbReference type="CDD" id="cd07208">
    <property type="entry name" value="Pat_hypo_Ecoli_yjju_like"/>
    <property type="match status" value="1"/>
</dbReference>
<name>A0A412PI93_9FIRM</name>
<dbReference type="InterPro" id="IPR050301">
    <property type="entry name" value="NTE"/>
</dbReference>
<dbReference type="RefSeq" id="WP_118764296.1">
    <property type="nucleotide sequence ID" value="NZ_CABJCF010000001.1"/>
</dbReference>
<feature type="short sequence motif" description="DGA/G" evidence="4">
    <location>
        <begin position="159"/>
        <end position="161"/>
    </location>
</feature>
<keyword evidence="1 4" id="KW-0378">Hydrolase</keyword>
<proteinExistence type="predicted"/>
<evidence type="ECO:0000313" key="6">
    <source>
        <dbReference type="EMBL" id="RGT57870.1"/>
    </source>
</evidence>
<dbReference type="PROSITE" id="PS51635">
    <property type="entry name" value="PNPLA"/>
    <property type="match status" value="1"/>
</dbReference>